<dbReference type="EC" id="1.11.1.7" evidence="3"/>
<comment type="similarity">
    <text evidence="10">Belongs to the peroxidase family.</text>
</comment>
<dbReference type="PROSITE" id="PS50873">
    <property type="entry name" value="PEROXIDASE_4"/>
    <property type="match status" value="1"/>
</dbReference>
<dbReference type="Proteomes" id="UP000501690">
    <property type="component" value="Linkage Group LG9"/>
</dbReference>
<feature type="binding site" evidence="9">
    <location>
        <position position="25"/>
    </location>
    <ligand>
        <name>Ca(2+)</name>
        <dbReference type="ChEBI" id="CHEBI:29108"/>
        <label>2</label>
    </ligand>
</feature>
<evidence type="ECO:0000256" key="2">
    <source>
        <dbReference type="ARBA" id="ARBA00001970"/>
    </source>
</evidence>
<dbReference type="PRINTS" id="PR00461">
    <property type="entry name" value="PLPEROXIDASE"/>
</dbReference>
<keyword evidence="5" id="KW-0349">Heme</keyword>
<feature type="domain" description="Plant heme peroxidase family profile" evidence="11">
    <location>
        <begin position="1"/>
        <end position="105"/>
    </location>
</feature>
<dbReference type="GO" id="GO:0140825">
    <property type="term" value="F:lactoperoxidase activity"/>
    <property type="evidence" value="ECO:0007669"/>
    <property type="project" value="UniProtKB-EC"/>
</dbReference>
<evidence type="ECO:0000256" key="1">
    <source>
        <dbReference type="ARBA" id="ARBA00000189"/>
    </source>
</evidence>
<dbReference type="InterPro" id="IPR010255">
    <property type="entry name" value="Haem_peroxidase_sf"/>
</dbReference>
<accession>A0A4D6N591</accession>
<evidence type="ECO:0000313" key="12">
    <source>
        <dbReference type="EMBL" id="QCE08061.1"/>
    </source>
</evidence>
<dbReference type="PANTHER" id="PTHR31517">
    <property type="match status" value="1"/>
</dbReference>
<dbReference type="InterPro" id="IPR002016">
    <property type="entry name" value="Haem_peroxidase"/>
</dbReference>
<evidence type="ECO:0000256" key="9">
    <source>
        <dbReference type="PIRSR" id="PIRSR600823-3"/>
    </source>
</evidence>
<proteinExistence type="inferred from homology"/>
<reference evidence="12 13" key="1">
    <citation type="submission" date="2019-04" db="EMBL/GenBank/DDBJ databases">
        <title>An improved genome assembly and genetic linkage map for asparagus bean, Vigna unguiculata ssp. sesquipedialis.</title>
        <authorList>
            <person name="Xia Q."/>
            <person name="Zhang R."/>
            <person name="Dong Y."/>
        </authorList>
    </citation>
    <scope>NUCLEOTIDE SEQUENCE [LARGE SCALE GENOMIC DNA]</scope>
    <source>
        <tissue evidence="12">Leaf</tissue>
    </source>
</reference>
<dbReference type="Pfam" id="PF00141">
    <property type="entry name" value="peroxidase"/>
    <property type="match status" value="1"/>
</dbReference>
<dbReference type="SUPFAM" id="SSF48113">
    <property type="entry name" value="Heme-dependent peroxidases"/>
    <property type="match status" value="1"/>
</dbReference>
<evidence type="ECO:0000256" key="4">
    <source>
        <dbReference type="ARBA" id="ARBA00022559"/>
    </source>
</evidence>
<evidence type="ECO:0000259" key="11">
    <source>
        <dbReference type="PROSITE" id="PS50873"/>
    </source>
</evidence>
<organism evidence="12 13">
    <name type="scientific">Vigna unguiculata</name>
    <name type="common">Cowpea</name>
    <dbReference type="NCBI Taxonomy" id="3917"/>
    <lineage>
        <taxon>Eukaryota</taxon>
        <taxon>Viridiplantae</taxon>
        <taxon>Streptophyta</taxon>
        <taxon>Embryophyta</taxon>
        <taxon>Tracheophyta</taxon>
        <taxon>Spermatophyta</taxon>
        <taxon>Magnoliopsida</taxon>
        <taxon>eudicotyledons</taxon>
        <taxon>Gunneridae</taxon>
        <taxon>Pentapetalae</taxon>
        <taxon>rosids</taxon>
        <taxon>fabids</taxon>
        <taxon>Fabales</taxon>
        <taxon>Fabaceae</taxon>
        <taxon>Papilionoideae</taxon>
        <taxon>50 kb inversion clade</taxon>
        <taxon>NPAAA clade</taxon>
        <taxon>indigoferoid/millettioid clade</taxon>
        <taxon>Phaseoleae</taxon>
        <taxon>Vigna</taxon>
    </lineage>
</organism>
<comment type="cofactor">
    <cofactor evidence="9">
        <name>Ca(2+)</name>
        <dbReference type="ChEBI" id="CHEBI:29108"/>
    </cofactor>
    <text evidence="9">Binds 2 calcium ions per subunit.</text>
</comment>
<keyword evidence="7" id="KW-0560">Oxidoreductase</keyword>
<feature type="binding site" evidence="9">
    <location>
        <position position="33"/>
    </location>
    <ligand>
        <name>Ca(2+)</name>
        <dbReference type="ChEBI" id="CHEBI:29108"/>
        <label>2</label>
    </ligand>
</feature>
<keyword evidence="13" id="KW-1185">Reference proteome</keyword>
<keyword evidence="8" id="KW-0408">Iron</keyword>
<keyword evidence="9" id="KW-0106">Calcium</keyword>
<evidence type="ECO:0000256" key="6">
    <source>
        <dbReference type="ARBA" id="ARBA00022723"/>
    </source>
</evidence>
<dbReference type="AlphaFoldDB" id="A0A4D6N591"/>
<dbReference type="GO" id="GO:0006979">
    <property type="term" value="P:response to oxidative stress"/>
    <property type="evidence" value="ECO:0007669"/>
    <property type="project" value="InterPro"/>
</dbReference>
<protein>
    <recommendedName>
        <fullName evidence="3">peroxidase</fullName>
        <ecNumber evidence="3">1.11.1.7</ecNumber>
    </recommendedName>
</protein>
<dbReference type="InterPro" id="IPR000823">
    <property type="entry name" value="Peroxidase_pln"/>
</dbReference>
<dbReference type="EMBL" id="CP039353">
    <property type="protein sequence ID" value="QCE08061.1"/>
    <property type="molecule type" value="Genomic_DNA"/>
</dbReference>
<dbReference type="Gene3D" id="1.10.420.10">
    <property type="entry name" value="Peroxidase, domain 2"/>
    <property type="match status" value="1"/>
</dbReference>
<gene>
    <name evidence="12" type="ORF">DEO72_LG9g3085</name>
</gene>
<name>A0A4D6N591_VIGUN</name>
<sequence length="126" mass="14400">MDKTFGKNLRLTCPTDTTDNTTVLDIRSPNVFDNRYYVDLMNRQGLFTSDQDLYTDKRTRNIVTSFAINQTLFFEKFVFAMLKMGQLSVLTGNQGEIRANCSVRNANSNSFLSSVVENVAQEFIEM</sequence>
<evidence type="ECO:0000256" key="5">
    <source>
        <dbReference type="ARBA" id="ARBA00022617"/>
    </source>
</evidence>
<comment type="cofactor">
    <cofactor evidence="2">
        <name>heme b</name>
        <dbReference type="ChEBI" id="CHEBI:60344"/>
    </cofactor>
</comment>
<evidence type="ECO:0000256" key="7">
    <source>
        <dbReference type="ARBA" id="ARBA00023002"/>
    </source>
</evidence>
<evidence type="ECO:0000256" key="10">
    <source>
        <dbReference type="RuleBase" id="RU004241"/>
    </source>
</evidence>
<comment type="catalytic activity">
    <reaction evidence="1">
        <text>2 a phenolic donor + H2O2 = 2 a phenolic radical donor + 2 H2O</text>
        <dbReference type="Rhea" id="RHEA:56136"/>
        <dbReference type="ChEBI" id="CHEBI:15377"/>
        <dbReference type="ChEBI" id="CHEBI:16240"/>
        <dbReference type="ChEBI" id="CHEBI:139520"/>
        <dbReference type="ChEBI" id="CHEBI:139521"/>
        <dbReference type="EC" id="1.11.1.7"/>
    </reaction>
</comment>
<evidence type="ECO:0000256" key="8">
    <source>
        <dbReference type="ARBA" id="ARBA00023004"/>
    </source>
</evidence>
<dbReference type="PANTHER" id="PTHR31517:SF48">
    <property type="entry name" value="PEROXIDASE 16-RELATED"/>
    <property type="match status" value="1"/>
</dbReference>
<evidence type="ECO:0000313" key="13">
    <source>
        <dbReference type="Proteomes" id="UP000501690"/>
    </source>
</evidence>
<evidence type="ECO:0000256" key="3">
    <source>
        <dbReference type="ARBA" id="ARBA00012313"/>
    </source>
</evidence>
<dbReference type="GO" id="GO:0020037">
    <property type="term" value="F:heme binding"/>
    <property type="evidence" value="ECO:0007669"/>
    <property type="project" value="InterPro"/>
</dbReference>
<keyword evidence="6 9" id="KW-0479">Metal-binding</keyword>
<dbReference type="GO" id="GO:0046872">
    <property type="term" value="F:metal ion binding"/>
    <property type="evidence" value="ECO:0007669"/>
    <property type="project" value="UniProtKB-KW"/>
</dbReference>
<keyword evidence="4 12" id="KW-0575">Peroxidase</keyword>